<evidence type="ECO:0008006" key="4">
    <source>
        <dbReference type="Google" id="ProtNLM"/>
    </source>
</evidence>
<gene>
    <name evidence="2" type="ORF">A2696_02870</name>
</gene>
<dbReference type="InterPro" id="IPR012902">
    <property type="entry name" value="N_methyl_site"/>
</dbReference>
<feature type="transmembrane region" description="Helical" evidence="1">
    <location>
        <begin position="31"/>
        <end position="54"/>
    </location>
</feature>
<evidence type="ECO:0000313" key="3">
    <source>
        <dbReference type="Proteomes" id="UP000177069"/>
    </source>
</evidence>
<keyword evidence="1" id="KW-0812">Transmembrane</keyword>
<protein>
    <recommendedName>
        <fullName evidence="4">Prepilin-type N-terminal cleavage/methylation domain-containing protein</fullName>
    </recommendedName>
</protein>
<name>A0A1F5FZJ7_9BACT</name>
<organism evidence="2 3">
    <name type="scientific">Candidatus Curtissbacteria bacterium RIFCSPHIGHO2_01_FULL_41_13</name>
    <dbReference type="NCBI Taxonomy" id="1797745"/>
    <lineage>
        <taxon>Bacteria</taxon>
        <taxon>Candidatus Curtissiibacteriota</taxon>
    </lineage>
</organism>
<comment type="caution">
    <text evidence="2">The sequence shown here is derived from an EMBL/GenBank/DDBJ whole genome shotgun (WGS) entry which is preliminary data.</text>
</comment>
<dbReference type="Proteomes" id="UP000177069">
    <property type="component" value="Unassembled WGS sequence"/>
</dbReference>
<accession>A0A1F5FZJ7</accession>
<dbReference type="EMBL" id="MFBA01000043">
    <property type="protein sequence ID" value="OGD84974.1"/>
    <property type="molecule type" value="Genomic_DNA"/>
</dbReference>
<sequence>MPNSAYSLQLTAGRTEKAVCSLPFAVYKAGFTLIEFLVVLGILAVTVSSTVLFLNSVLKGSNQSTITAEVKQNGQVVLDSVERQIRGAKDATTCFSAPCPPPPYNHIKLVRVDPDAPLHIKCFSPTSSKNGRIATATGDSPPDSQYVDLTNTDKINGANITNCDFRAFPAGFSAEGQAMPAVVSIKFIVSQGLEAPSRQDYVASVSLQTTISLRRY</sequence>
<evidence type="ECO:0000313" key="2">
    <source>
        <dbReference type="EMBL" id="OGD84974.1"/>
    </source>
</evidence>
<dbReference type="PROSITE" id="PS00409">
    <property type="entry name" value="PROKAR_NTER_METHYL"/>
    <property type="match status" value="1"/>
</dbReference>
<dbReference type="NCBIfam" id="TIGR02532">
    <property type="entry name" value="IV_pilin_GFxxxE"/>
    <property type="match status" value="1"/>
</dbReference>
<dbReference type="AlphaFoldDB" id="A0A1F5FZJ7"/>
<dbReference type="SUPFAM" id="SSF54523">
    <property type="entry name" value="Pili subunits"/>
    <property type="match status" value="1"/>
</dbReference>
<reference evidence="2 3" key="1">
    <citation type="journal article" date="2016" name="Nat. Commun.">
        <title>Thousands of microbial genomes shed light on interconnected biogeochemical processes in an aquifer system.</title>
        <authorList>
            <person name="Anantharaman K."/>
            <person name="Brown C.T."/>
            <person name="Hug L.A."/>
            <person name="Sharon I."/>
            <person name="Castelle C.J."/>
            <person name="Probst A.J."/>
            <person name="Thomas B.C."/>
            <person name="Singh A."/>
            <person name="Wilkins M.J."/>
            <person name="Karaoz U."/>
            <person name="Brodie E.L."/>
            <person name="Williams K.H."/>
            <person name="Hubbard S.S."/>
            <person name="Banfield J.F."/>
        </authorList>
    </citation>
    <scope>NUCLEOTIDE SEQUENCE [LARGE SCALE GENOMIC DNA]</scope>
</reference>
<keyword evidence="1" id="KW-1133">Transmembrane helix</keyword>
<keyword evidence="1" id="KW-0472">Membrane</keyword>
<proteinExistence type="predicted"/>
<dbReference type="Pfam" id="PF07963">
    <property type="entry name" value="N_methyl"/>
    <property type="match status" value="1"/>
</dbReference>
<evidence type="ECO:0000256" key="1">
    <source>
        <dbReference type="SAM" id="Phobius"/>
    </source>
</evidence>
<dbReference type="InterPro" id="IPR045584">
    <property type="entry name" value="Pilin-like"/>
</dbReference>